<dbReference type="GO" id="GO:0005524">
    <property type="term" value="F:ATP binding"/>
    <property type="evidence" value="ECO:0007669"/>
    <property type="project" value="UniProtKB-UniRule"/>
</dbReference>
<dbReference type="WBParaSite" id="MBELARI_LOCUS4301">
    <property type="protein sequence ID" value="MBELARI_LOCUS4301"/>
    <property type="gene ID" value="MBELARI_LOCUS4301"/>
</dbReference>
<evidence type="ECO:0000313" key="15">
    <source>
        <dbReference type="WBParaSite" id="MBELARI_LOCUS4301"/>
    </source>
</evidence>
<evidence type="ECO:0000256" key="9">
    <source>
        <dbReference type="PROSITE-ProRule" id="PRU00283"/>
    </source>
</evidence>
<proteinExistence type="inferred from homology"/>
<keyword evidence="8" id="KW-0206">Cytoskeleton</keyword>
<feature type="coiled-coil region" evidence="10">
    <location>
        <begin position="356"/>
        <end position="528"/>
    </location>
</feature>
<organism evidence="14 15">
    <name type="scientific">Mesorhabditis belari</name>
    <dbReference type="NCBI Taxonomy" id="2138241"/>
    <lineage>
        <taxon>Eukaryota</taxon>
        <taxon>Metazoa</taxon>
        <taxon>Ecdysozoa</taxon>
        <taxon>Nematoda</taxon>
        <taxon>Chromadorea</taxon>
        <taxon>Rhabditida</taxon>
        <taxon>Rhabditina</taxon>
        <taxon>Rhabditomorpha</taxon>
        <taxon>Rhabditoidea</taxon>
        <taxon>Rhabditidae</taxon>
        <taxon>Mesorhabditinae</taxon>
        <taxon>Mesorhabditis</taxon>
    </lineage>
</organism>
<dbReference type="InterPro" id="IPR027417">
    <property type="entry name" value="P-loop_NTPase"/>
</dbReference>
<dbReference type="Proteomes" id="UP000887575">
    <property type="component" value="Unassembled WGS sequence"/>
</dbReference>
<reference evidence="15" key="1">
    <citation type="submission" date="2024-02" db="UniProtKB">
        <authorList>
            <consortium name="WormBaseParasite"/>
        </authorList>
    </citation>
    <scope>IDENTIFICATION</scope>
</reference>
<evidence type="ECO:0000256" key="6">
    <source>
        <dbReference type="ARBA" id="ARBA00023054"/>
    </source>
</evidence>
<dbReference type="PROSITE" id="PS50067">
    <property type="entry name" value="KINESIN_MOTOR_2"/>
    <property type="match status" value="1"/>
</dbReference>
<dbReference type="GO" id="GO:0007018">
    <property type="term" value="P:microtubule-based movement"/>
    <property type="evidence" value="ECO:0007669"/>
    <property type="project" value="InterPro"/>
</dbReference>
<dbReference type="Gene3D" id="3.40.850.10">
    <property type="entry name" value="Kinesin motor domain"/>
    <property type="match status" value="1"/>
</dbReference>
<accession>A0AAF3FBI9</accession>
<dbReference type="PANTHER" id="PTHR47969">
    <property type="entry name" value="CHROMOSOME-ASSOCIATED KINESIN KIF4A-RELATED"/>
    <property type="match status" value="1"/>
</dbReference>
<dbReference type="GO" id="GO:0008017">
    <property type="term" value="F:microtubule binding"/>
    <property type="evidence" value="ECO:0007669"/>
    <property type="project" value="InterPro"/>
</dbReference>
<dbReference type="InterPro" id="IPR036961">
    <property type="entry name" value="Kinesin_motor_dom_sf"/>
</dbReference>
<dbReference type="CDD" id="cd01371">
    <property type="entry name" value="KISc_KIF3"/>
    <property type="match status" value="1"/>
</dbReference>
<feature type="binding site" evidence="9">
    <location>
        <begin position="98"/>
        <end position="105"/>
    </location>
    <ligand>
        <name>ATP</name>
        <dbReference type="ChEBI" id="CHEBI:30616"/>
    </ligand>
</feature>
<sequence>MTATSNPSKTECVKVVVRCRPLSHNEVAQGHQSIISMDTKRGVIELKNPKELNEPTKDFTFDAIYDGSSKQMELYDETFRDLVESVLNGFNGTIFAYGQTGTGKTYTMEGLEKADERGVIHNSFEHIFNHIARSHDQQYLVRASYLEIYQEEIRDLLNKDSKTRLELKERPDVGVYVKDLSSFVTKSVEEIQHVMRVGNANRSVGRTDMNEHSSRSHAIFMITVECSEIGVDGENHIRVGRLNLVDLAGSERQAKTGATGERFKEATKINLSLSALGNVISALVDGRSTHIPYRDSKLTRLLQDSLGGNSKTVMVACIGPASYNFEESLGTLRYANRAKNIKNKPKINEDPKDALLREFQEEIDRLRAMLATRKRRGKEEIGEEERKIEREREAINEDGSIRKEEKRRMLAEIEERARMLEEERNGQAEVTAKIEQMQSKLLSGGMDLLDHTRRQRDELETKRVEIAERKRREREMLQQLEQQEESVAELDTTFTSLRQEVEAKTRKLKKLSIKLQKARRELQDIHLSHSDERRELERDVSQMNMELKLKLLIVENFIPFDVADRVRSKAIWDDETHNWNLPGARPLSQDSKVPTRPATAGQALLVDGLLSRSTGGDSGVCGSDIDQDRRDILANRPLSLPGLRRPMSVYERLRIEKAREKLEKTKRIPLTSTSNENFPLTQGTLPEEILRFCGENVLVFTDLERLETRTLNNSSCYNQDHLSSSRIEIDVSKLGSRLNSMRLERHAATAPIQRPRSVSKNGRARSALGKATNEEKDDGQNHTNTKVAVSSSLYPKARGLENECDEQPVMWILEDRKPSTSSASSESEGICADFPPLNQQMPSSFHPSSIFGPCPNLQMSIDFNEYIVPPLDLSELVISSGRRCVSMPRENPFSENDEARRSPSVSPMSSSFYNFSPRRTQIPRPILSASFSVSNESRKTTRRSQQMVMSAPCGSREQLCEHEDKRRMNLREIARETIERSLQGTPRTLPKGDLRCLLSVSGNHDRSRSPNLLSSNLRTSSQFIHSSSSTRLLNRPRMSQFETEQWPRLSRRQSTDPMMNRSYNRMNENEQNPFSPNSLISFTMESSIFVDDSSMRSSKERKGNPTKKTLIHWRSRRTKCDFCRLDSLLRARRGGNELRHRNSNGFIGKIFVARRHRCRCAQSRQFLHSNLLNSIPSSSPHLNLDSAIFFALLALIFRVLLAIFE</sequence>
<evidence type="ECO:0000256" key="11">
    <source>
        <dbReference type="SAM" id="MobiDB-lite"/>
    </source>
</evidence>
<feature type="region of interest" description="Disordered" evidence="11">
    <location>
        <begin position="746"/>
        <end position="790"/>
    </location>
</feature>
<evidence type="ECO:0000313" key="14">
    <source>
        <dbReference type="Proteomes" id="UP000887575"/>
    </source>
</evidence>
<dbReference type="Pfam" id="PF00225">
    <property type="entry name" value="Kinesin"/>
    <property type="match status" value="1"/>
</dbReference>
<evidence type="ECO:0000259" key="13">
    <source>
        <dbReference type="PROSITE" id="PS50067"/>
    </source>
</evidence>
<comment type="subcellular location">
    <subcellularLocation>
        <location evidence="1">Cytoplasm</location>
        <location evidence="1">Cytoskeleton</location>
    </subcellularLocation>
</comment>
<keyword evidence="3" id="KW-0493">Microtubule</keyword>
<dbReference type="SUPFAM" id="SSF52540">
    <property type="entry name" value="P-loop containing nucleoside triphosphate hydrolases"/>
    <property type="match status" value="1"/>
</dbReference>
<evidence type="ECO:0000256" key="8">
    <source>
        <dbReference type="ARBA" id="ARBA00023212"/>
    </source>
</evidence>
<name>A0AAF3FBI9_9BILA</name>
<keyword evidence="2" id="KW-0963">Cytoplasm</keyword>
<dbReference type="InterPro" id="IPR027640">
    <property type="entry name" value="Kinesin-like_fam"/>
</dbReference>
<keyword evidence="6 10" id="KW-0175">Coiled coil</keyword>
<comment type="similarity">
    <text evidence="9">Belongs to the TRAFAC class myosin-kinesin ATPase superfamily. Kinesin family.</text>
</comment>
<dbReference type="InterPro" id="IPR019821">
    <property type="entry name" value="Kinesin_motor_CS"/>
</dbReference>
<feature type="compositionally biased region" description="Polar residues" evidence="11">
    <location>
        <begin position="781"/>
        <end position="790"/>
    </location>
</feature>
<evidence type="ECO:0000256" key="4">
    <source>
        <dbReference type="ARBA" id="ARBA00022741"/>
    </source>
</evidence>
<feature type="region of interest" description="Disordered" evidence="11">
    <location>
        <begin position="933"/>
        <end position="955"/>
    </location>
</feature>
<dbReference type="GO" id="GO:0005871">
    <property type="term" value="C:kinesin complex"/>
    <property type="evidence" value="ECO:0007669"/>
    <property type="project" value="UniProtKB-ARBA"/>
</dbReference>
<keyword evidence="12" id="KW-0472">Membrane</keyword>
<dbReference type="GO" id="GO:0005874">
    <property type="term" value="C:microtubule"/>
    <property type="evidence" value="ECO:0007669"/>
    <property type="project" value="UniProtKB-KW"/>
</dbReference>
<protein>
    <submittedName>
        <fullName evidence="15">Kinesin motor domain-containing protein</fullName>
    </submittedName>
</protein>
<keyword evidence="12" id="KW-0812">Transmembrane</keyword>
<evidence type="ECO:0000256" key="3">
    <source>
        <dbReference type="ARBA" id="ARBA00022701"/>
    </source>
</evidence>
<dbReference type="FunFam" id="3.40.850.10:FF:000017">
    <property type="entry name" value="Kinesin-like protein"/>
    <property type="match status" value="1"/>
</dbReference>
<dbReference type="SMART" id="SM00129">
    <property type="entry name" value="KISc"/>
    <property type="match status" value="1"/>
</dbReference>
<feature type="domain" description="Kinesin motor" evidence="13">
    <location>
        <begin position="12"/>
        <end position="341"/>
    </location>
</feature>
<dbReference type="PRINTS" id="PR00380">
    <property type="entry name" value="KINESINHEAVY"/>
</dbReference>
<feature type="region of interest" description="Disordered" evidence="11">
    <location>
        <begin position="888"/>
        <end position="910"/>
    </location>
</feature>
<evidence type="ECO:0000256" key="12">
    <source>
        <dbReference type="SAM" id="Phobius"/>
    </source>
</evidence>
<feature type="transmembrane region" description="Helical" evidence="12">
    <location>
        <begin position="1187"/>
        <end position="1204"/>
    </location>
</feature>
<evidence type="ECO:0000256" key="1">
    <source>
        <dbReference type="ARBA" id="ARBA00004245"/>
    </source>
</evidence>
<dbReference type="InterPro" id="IPR001752">
    <property type="entry name" value="Kinesin_motor_dom"/>
</dbReference>
<dbReference type="PROSITE" id="PS00411">
    <property type="entry name" value="KINESIN_MOTOR_1"/>
    <property type="match status" value="1"/>
</dbReference>
<keyword evidence="12" id="KW-1133">Transmembrane helix</keyword>
<keyword evidence="7 9" id="KW-0505">Motor protein</keyword>
<feature type="region of interest" description="Disordered" evidence="11">
    <location>
        <begin position="1038"/>
        <end position="1058"/>
    </location>
</feature>
<keyword evidence="14" id="KW-1185">Reference proteome</keyword>
<evidence type="ECO:0000256" key="5">
    <source>
        <dbReference type="ARBA" id="ARBA00022840"/>
    </source>
</evidence>
<evidence type="ECO:0000256" key="2">
    <source>
        <dbReference type="ARBA" id="ARBA00022490"/>
    </source>
</evidence>
<evidence type="ECO:0000256" key="7">
    <source>
        <dbReference type="ARBA" id="ARBA00023175"/>
    </source>
</evidence>
<dbReference type="GO" id="GO:0060271">
    <property type="term" value="P:cilium assembly"/>
    <property type="evidence" value="ECO:0007669"/>
    <property type="project" value="UniProtKB-ARBA"/>
</dbReference>
<dbReference type="GO" id="GO:0003777">
    <property type="term" value="F:microtubule motor activity"/>
    <property type="evidence" value="ECO:0007669"/>
    <property type="project" value="InterPro"/>
</dbReference>
<dbReference type="PANTHER" id="PTHR47969:SF21">
    <property type="entry name" value="KINESIN-LIKE PROTEIN"/>
    <property type="match status" value="1"/>
</dbReference>
<keyword evidence="4 9" id="KW-0547">Nucleotide-binding</keyword>
<keyword evidence="5 9" id="KW-0067">ATP-binding</keyword>
<dbReference type="AlphaFoldDB" id="A0AAF3FBI9"/>
<evidence type="ECO:0000256" key="10">
    <source>
        <dbReference type="SAM" id="Coils"/>
    </source>
</evidence>